<organism evidence="3 4">
    <name type="scientific">Moheibacter sediminis</name>
    <dbReference type="NCBI Taxonomy" id="1434700"/>
    <lineage>
        <taxon>Bacteria</taxon>
        <taxon>Pseudomonadati</taxon>
        <taxon>Bacteroidota</taxon>
        <taxon>Flavobacteriia</taxon>
        <taxon>Flavobacteriales</taxon>
        <taxon>Weeksellaceae</taxon>
        <taxon>Moheibacter</taxon>
    </lineage>
</organism>
<feature type="domain" description="VWFA" evidence="2">
    <location>
        <begin position="90"/>
        <end position="291"/>
    </location>
</feature>
<dbReference type="PANTHER" id="PTHR22550">
    <property type="entry name" value="SPORE GERMINATION PROTEIN"/>
    <property type="match status" value="1"/>
</dbReference>
<evidence type="ECO:0000313" key="4">
    <source>
        <dbReference type="Proteomes" id="UP000192393"/>
    </source>
</evidence>
<feature type="transmembrane region" description="Helical" evidence="1">
    <location>
        <begin position="307"/>
        <end position="325"/>
    </location>
</feature>
<keyword evidence="1" id="KW-0472">Membrane</keyword>
<feature type="transmembrane region" description="Helical" evidence="1">
    <location>
        <begin position="6"/>
        <end position="26"/>
    </location>
</feature>
<dbReference type="STRING" id="1434700.SAMN06296427_10162"/>
<gene>
    <name evidence="3" type="ORF">SAMN06296427_10162</name>
</gene>
<dbReference type="InterPro" id="IPR050768">
    <property type="entry name" value="UPF0353/GerABKA_families"/>
</dbReference>
<dbReference type="AlphaFoldDB" id="A0A1W1Y917"/>
<proteinExistence type="predicted"/>
<dbReference type="SMART" id="SM00327">
    <property type="entry name" value="VWA"/>
    <property type="match status" value="1"/>
</dbReference>
<dbReference type="Gene3D" id="3.40.50.410">
    <property type="entry name" value="von Willebrand factor, type A domain"/>
    <property type="match status" value="1"/>
</dbReference>
<keyword evidence="4" id="KW-1185">Reference proteome</keyword>
<dbReference type="EMBL" id="FWXS01000001">
    <property type="protein sequence ID" value="SMC32228.1"/>
    <property type="molecule type" value="Genomic_DNA"/>
</dbReference>
<reference evidence="3 4" key="1">
    <citation type="submission" date="2017-04" db="EMBL/GenBank/DDBJ databases">
        <authorList>
            <person name="Afonso C.L."/>
            <person name="Miller P.J."/>
            <person name="Scott M.A."/>
            <person name="Spackman E."/>
            <person name="Goraichik I."/>
            <person name="Dimitrov K.M."/>
            <person name="Suarez D.L."/>
            <person name="Swayne D.E."/>
        </authorList>
    </citation>
    <scope>NUCLEOTIDE SEQUENCE [LARGE SCALE GENOMIC DNA]</scope>
    <source>
        <strain evidence="3 4">CGMCC 1.12708</strain>
    </source>
</reference>
<name>A0A1W1Y917_9FLAO</name>
<evidence type="ECO:0000259" key="2">
    <source>
        <dbReference type="PROSITE" id="PS50234"/>
    </source>
</evidence>
<dbReference type="InterPro" id="IPR002035">
    <property type="entry name" value="VWF_A"/>
</dbReference>
<dbReference type="Pfam" id="PF13519">
    <property type="entry name" value="VWA_2"/>
    <property type="match status" value="1"/>
</dbReference>
<accession>A0A1W1Y917</accession>
<evidence type="ECO:0000313" key="3">
    <source>
        <dbReference type="EMBL" id="SMC32228.1"/>
    </source>
</evidence>
<protein>
    <submittedName>
        <fullName evidence="3">Ca-activated chloride channel family protein</fullName>
    </submittedName>
</protein>
<dbReference type="Proteomes" id="UP000192393">
    <property type="component" value="Unassembled WGS sequence"/>
</dbReference>
<evidence type="ECO:0000256" key="1">
    <source>
        <dbReference type="SAM" id="Phobius"/>
    </source>
</evidence>
<dbReference type="PANTHER" id="PTHR22550:SF14">
    <property type="entry name" value="VWFA DOMAIN-CONTAINING PROTEIN"/>
    <property type="match status" value="1"/>
</dbReference>
<keyword evidence="1" id="KW-0812">Transmembrane</keyword>
<dbReference type="SUPFAM" id="SSF53300">
    <property type="entry name" value="vWA-like"/>
    <property type="match status" value="1"/>
</dbReference>
<sequence length="336" mass="37343">MDWGSFENIAWLTFLILFIGLAIHVYKWRIKTRENFADSNLINSIFPQTSNNRFRFKIILTSVGILFLVIALMDPLFGEEEVKVKREGIDIVYALDLSNSMDAQDVAPSRLDKAKKIISESVQQLGGDRVGLIVFAADAYVISPLTNDYSAIQSYINSAETNLISQQGTNFGDVLLKSSELFQGAPSTGKLLVILSDGEDNESSLSKAIDLAKSNKIHIATLGIGTKSGGPIPVQMGGFEEYKMDRYGETVISKLDESSMKSLGESSSGVYIRINKTQAGLEDLHRYLNSLDKNVQDTAMRKDKKHIFQLFLALGLLLIFIDTLTTDHKLFNNKKQ</sequence>
<keyword evidence="1" id="KW-1133">Transmembrane helix</keyword>
<dbReference type="PROSITE" id="PS50234">
    <property type="entry name" value="VWFA"/>
    <property type="match status" value="1"/>
</dbReference>
<dbReference type="RefSeq" id="WP_084015282.1">
    <property type="nucleotide sequence ID" value="NZ_FWXS01000001.1"/>
</dbReference>
<dbReference type="InterPro" id="IPR036465">
    <property type="entry name" value="vWFA_dom_sf"/>
</dbReference>
<dbReference type="OrthoDB" id="6206554at2"/>